<dbReference type="SUPFAM" id="SSF48452">
    <property type="entry name" value="TPR-like"/>
    <property type="match status" value="1"/>
</dbReference>
<dbReference type="InterPro" id="IPR019734">
    <property type="entry name" value="TPR_rpt"/>
</dbReference>
<name>D3E290_METRM</name>
<reference evidence="1 2" key="1">
    <citation type="journal article" date="2010" name="PLoS ONE">
        <title>The genome sequence of the rumen methanogen Methanobrevibacter ruminantium reveals new possibilities for controlling ruminant methane emissions.</title>
        <authorList>
            <person name="Leahy S.C."/>
            <person name="Kelly W.J."/>
            <person name="Altermann E."/>
            <person name="Ronimus R.S."/>
            <person name="Yeoman C.J."/>
            <person name="Pacheco D.M."/>
            <person name="Li D."/>
            <person name="Kong Z."/>
            <person name="McTavish S."/>
            <person name="Sang C."/>
            <person name="Lambie S.C."/>
            <person name="Janssen P.H."/>
            <person name="Dey D."/>
            <person name="Attwood G.T."/>
        </authorList>
    </citation>
    <scope>NUCLEOTIDE SEQUENCE [LARGE SCALE GENOMIC DNA]</scope>
    <source>
        <strain evidence="2">ATCC 35063 / DSM 1093 / JCM 13430 / OCM 146 / M1</strain>
    </source>
</reference>
<dbReference type="InterPro" id="IPR011990">
    <property type="entry name" value="TPR-like_helical_dom_sf"/>
</dbReference>
<organism evidence="1 2">
    <name type="scientific">Methanobrevibacter ruminantium (strain ATCC 35063 / DSM 1093 / JCM 13430 / OCM 146 / M1)</name>
    <name type="common">Methanobacterium ruminantium</name>
    <dbReference type="NCBI Taxonomy" id="634498"/>
    <lineage>
        <taxon>Archaea</taxon>
        <taxon>Methanobacteriati</taxon>
        <taxon>Methanobacteriota</taxon>
        <taxon>Methanomada group</taxon>
        <taxon>Methanobacteria</taxon>
        <taxon>Methanobacteriales</taxon>
        <taxon>Methanobacteriaceae</taxon>
        <taxon>Methanobrevibacter</taxon>
    </lineage>
</organism>
<dbReference type="Gene3D" id="1.25.40.10">
    <property type="entry name" value="Tetratricopeptide repeat domain"/>
    <property type="match status" value="1"/>
</dbReference>
<dbReference type="Proteomes" id="UP000008680">
    <property type="component" value="Chromosome"/>
</dbReference>
<accession>D3E290</accession>
<dbReference type="PATRIC" id="fig|634498.28.peg.801"/>
<protein>
    <submittedName>
        <fullName evidence="1">TPR repeat-containing protein</fullName>
    </submittedName>
</protein>
<dbReference type="STRING" id="634498.mru_0800"/>
<dbReference type="RefSeq" id="WP_012955602.1">
    <property type="nucleotide sequence ID" value="NC_013790.1"/>
</dbReference>
<dbReference type="AlphaFoldDB" id="D3E290"/>
<dbReference type="HOGENOM" id="CLU_1187798_0_0_2"/>
<dbReference type="SMART" id="SM00028">
    <property type="entry name" value="TPR"/>
    <property type="match status" value="2"/>
</dbReference>
<dbReference type="eggNOG" id="arCOG03032">
    <property type="taxonomic scope" value="Archaea"/>
</dbReference>
<dbReference type="EMBL" id="CP001719">
    <property type="protein sequence ID" value="ADC46651.1"/>
    <property type="molecule type" value="Genomic_DNA"/>
</dbReference>
<sequence>MDEWKVGDPSDWGDHVGVPDIPYMGYINDDGYEEDYSTFPEENGGSKPKSLGSPEEDHGKILLVKAKVYLKWGNLDGAMSCINQAIDIFKNSRRIGYYENSLHVKGMIYEKMEQYARALFFYHKAFKVGECVSNAFDDRNKLIDGDKIDILKEQFKDYRTAYPFGSSLKRDDFIIYWDLAWRINEDSSDTEKLELALEVIGFVKRMAPSIEFVGREKELYENLEKEILEKINK</sequence>
<keyword evidence="2" id="KW-1185">Reference proteome</keyword>
<dbReference type="KEGG" id="mru:mru_0800"/>
<evidence type="ECO:0000313" key="1">
    <source>
        <dbReference type="EMBL" id="ADC46651.1"/>
    </source>
</evidence>
<proteinExistence type="predicted"/>
<dbReference type="Pfam" id="PF13181">
    <property type="entry name" value="TPR_8"/>
    <property type="match status" value="2"/>
</dbReference>
<evidence type="ECO:0000313" key="2">
    <source>
        <dbReference type="Proteomes" id="UP000008680"/>
    </source>
</evidence>
<dbReference type="GeneID" id="8770449"/>
<gene>
    <name evidence="1" type="ordered locus">mru_0800</name>
</gene>